<reference evidence="2 3" key="1">
    <citation type="journal article" date="2019" name="Sci. Rep.">
        <title>Orb-weaving spider Araneus ventricosus genome elucidates the spidroin gene catalogue.</title>
        <authorList>
            <person name="Kono N."/>
            <person name="Nakamura H."/>
            <person name="Ohtoshi R."/>
            <person name="Moran D.A.P."/>
            <person name="Shinohara A."/>
            <person name="Yoshida Y."/>
            <person name="Fujiwara M."/>
            <person name="Mori M."/>
            <person name="Tomita M."/>
            <person name="Arakawa K."/>
        </authorList>
    </citation>
    <scope>NUCLEOTIDE SEQUENCE [LARGE SCALE GENOMIC DNA]</scope>
</reference>
<dbReference type="AlphaFoldDB" id="A0A4Y1ZKD4"/>
<dbReference type="Proteomes" id="UP000499080">
    <property type="component" value="Unassembled WGS sequence"/>
</dbReference>
<dbReference type="OrthoDB" id="6434273at2759"/>
<evidence type="ECO:0000313" key="2">
    <source>
        <dbReference type="EMBL" id="GBL54389.1"/>
    </source>
</evidence>
<organism evidence="2 3">
    <name type="scientific">Araneus ventricosus</name>
    <name type="common">Orbweaver spider</name>
    <name type="synonym">Epeira ventricosa</name>
    <dbReference type="NCBI Taxonomy" id="182803"/>
    <lineage>
        <taxon>Eukaryota</taxon>
        <taxon>Metazoa</taxon>
        <taxon>Ecdysozoa</taxon>
        <taxon>Arthropoda</taxon>
        <taxon>Chelicerata</taxon>
        <taxon>Arachnida</taxon>
        <taxon>Araneae</taxon>
        <taxon>Araneomorphae</taxon>
        <taxon>Entelegynae</taxon>
        <taxon>Araneoidea</taxon>
        <taxon>Araneidae</taxon>
        <taxon>Araneus</taxon>
    </lineage>
</organism>
<evidence type="ECO:0000313" key="3">
    <source>
        <dbReference type="Proteomes" id="UP000499080"/>
    </source>
</evidence>
<dbReference type="EMBL" id="BGPR01075258">
    <property type="protein sequence ID" value="GBL54389.1"/>
    <property type="molecule type" value="Genomic_DNA"/>
</dbReference>
<keyword evidence="1" id="KW-0175">Coiled coil</keyword>
<sequence length="478" mass="56650">MSKATYHRHLQRWSAEVIRCPSCLERLMLKEYVDDHAATCHGLKLNRKCVFCLGGERWELGCRDFKHIVPCLQRFMEDNGVRNPEEEGETVENEEEATPCSECKNFQSVPRQWFGRSRDRLSECVNFYESVLERPDQYPSAIEFTEQSGLGRDVYGIVQRYLQEDLQWYHLMVVHENFDNFLNAMEEIRDQMFLLPFWCLCDGLTLNRRTHRHMIIAYEPEAPFKHLWMTRVRYDFADGGRGKSSICIKSAFHLIRTIQYVSQRKASCDGTRIHDEIQDDFAYSHFYINRELHEHAIAWMSTMFSGGMESLLREQNRNKNVVGWLQSVQKIRDANYNVKYGVPVGKTGFKFQKCVLPLAPWYEPTEETTPLQLSWIGNKKLYLRINTSLMNLPYEEWYAHQMAKGNTLWSIRHELYVLCPRQQNVLKQVKVAQKEMKELQKDRWESKYRELETKYATLKGRRSGWKKNETIGDKRCKL</sequence>
<evidence type="ECO:0000256" key="1">
    <source>
        <dbReference type="SAM" id="Coils"/>
    </source>
</evidence>
<name>A0A4Y1ZKD4_ARAVE</name>
<accession>A0A4Y1ZKD4</accession>
<comment type="caution">
    <text evidence="2">The sequence shown here is derived from an EMBL/GenBank/DDBJ whole genome shotgun (WGS) entry which is preliminary data.</text>
</comment>
<proteinExistence type="predicted"/>
<feature type="coiled-coil region" evidence="1">
    <location>
        <begin position="422"/>
        <end position="461"/>
    </location>
</feature>
<keyword evidence="3" id="KW-1185">Reference proteome</keyword>
<protein>
    <submittedName>
        <fullName evidence="2">Uncharacterized protein</fullName>
    </submittedName>
</protein>
<gene>
    <name evidence="2" type="ORF">AVEN_118838_1</name>
</gene>